<gene>
    <name evidence="4" type="ORF">MNODULE_23910</name>
</gene>
<protein>
    <submittedName>
        <fullName evidence="4">Universal stress protein</fullName>
    </submittedName>
</protein>
<dbReference type="PRINTS" id="PR01438">
    <property type="entry name" value="UNVRSLSTRESS"/>
</dbReference>
<proteinExistence type="inferred from homology"/>
<dbReference type="SUPFAM" id="SSF52402">
    <property type="entry name" value="Adenine nucleotide alpha hydrolases-like"/>
    <property type="match status" value="1"/>
</dbReference>
<feature type="domain" description="UspA" evidence="3">
    <location>
        <begin position="11"/>
        <end position="148"/>
    </location>
</feature>
<evidence type="ECO:0000313" key="5">
    <source>
        <dbReference type="Proteomes" id="UP000534783"/>
    </source>
</evidence>
<feature type="compositionally biased region" description="Basic residues" evidence="2">
    <location>
        <begin position="161"/>
        <end position="170"/>
    </location>
</feature>
<dbReference type="InterPro" id="IPR006015">
    <property type="entry name" value="Universal_stress_UspA"/>
</dbReference>
<name>A0A7X6DV00_9BACT</name>
<evidence type="ECO:0000313" key="4">
    <source>
        <dbReference type="EMBL" id="NKE73800.1"/>
    </source>
</evidence>
<dbReference type="PANTHER" id="PTHR46268:SF22">
    <property type="entry name" value="SENSOR PROTEIN KDPD-RELATED"/>
    <property type="match status" value="1"/>
</dbReference>
<reference evidence="4 5" key="1">
    <citation type="journal article" date="2020" name="Nature">
        <title>Bacterial chemolithoautotrophy via manganese oxidation.</title>
        <authorList>
            <person name="Yu H."/>
            <person name="Leadbetter J.R."/>
        </authorList>
    </citation>
    <scope>NUCLEOTIDE SEQUENCE [LARGE SCALE GENOMIC DNA]</scope>
    <source>
        <strain evidence="4 5">Mn-1</strain>
    </source>
</reference>
<sequence length="180" mass="19818">MKPRKQTRTISRIMVPTDFSPGSAEAFEYAIALAKRLKADLILAHVIEPFPYNLVEGMAFSDYGDRLTPPVQRLLDHQSKRAIKEKIPVKTRLIEGAPFREIIKMAKRERADLIVMGTHGRTGIDHLLAGSVAEKVVRLSPCPVLTVRSVPAASKPGSGKARSKSKGRKANVLKDKATLI</sequence>
<accession>A0A7X6DV00</accession>
<dbReference type="RefSeq" id="WP_168063765.1">
    <property type="nucleotide sequence ID" value="NZ_VTOW01000013.1"/>
</dbReference>
<evidence type="ECO:0000259" key="3">
    <source>
        <dbReference type="Pfam" id="PF00582"/>
    </source>
</evidence>
<evidence type="ECO:0000256" key="2">
    <source>
        <dbReference type="SAM" id="MobiDB-lite"/>
    </source>
</evidence>
<dbReference type="InterPro" id="IPR006016">
    <property type="entry name" value="UspA"/>
</dbReference>
<organism evidence="4 5">
    <name type="scientific">Candidatus Manganitrophus noduliformans</name>
    <dbReference type="NCBI Taxonomy" id="2606439"/>
    <lineage>
        <taxon>Bacteria</taxon>
        <taxon>Pseudomonadati</taxon>
        <taxon>Nitrospirota</taxon>
        <taxon>Nitrospiria</taxon>
        <taxon>Candidatus Troglogloeales</taxon>
        <taxon>Candidatus Manganitrophaceae</taxon>
        <taxon>Candidatus Manganitrophus</taxon>
    </lineage>
</organism>
<evidence type="ECO:0000256" key="1">
    <source>
        <dbReference type="ARBA" id="ARBA00008791"/>
    </source>
</evidence>
<dbReference type="InterPro" id="IPR014729">
    <property type="entry name" value="Rossmann-like_a/b/a_fold"/>
</dbReference>
<keyword evidence="5" id="KW-1185">Reference proteome</keyword>
<dbReference type="CDD" id="cd00293">
    <property type="entry name" value="USP-like"/>
    <property type="match status" value="1"/>
</dbReference>
<dbReference type="Gene3D" id="3.40.50.620">
    <property type="entry name" value="HUPs"/>
    <property type="match status" value="1"/>
</dbReference>
<dbReference type="Pfam" id="PF00582">
    <property type="entry name" value="Usp"/>
    <property type="match status" value="1"/>
</dbReference>
<dbReference type="AlphaFoldDB" id="A0A7X6DV00"/>
<comment type="caution">
    <text evidence="4">The sequence shown here is derived from an EMBL/GenBank/DDBJ whole genome shotgun (WGS) entry which is preliminary data.</text>
</comment>
<dbReference type="EMBL" id="VTOW01000013">
    <property type="protein sequence ID" value="NKE73800.1"/>
    <property type="molecule type" value="Genomic_DNA"/>
</dbReference>
<dbReference type="Proteomes" id="UP000534783">
    <property type="component" value="Unassembled WGS sequence"/>
</dbReference>
<feature type="region of interest" description="Disordered" evidence="2">
    <location>
        <begin position="150"/>
        <end position="170"/>
    </location>
</feature>
<comment type="similarity">
    <text evidence="1">Belongs to the universal stress protein A family.</text>
</comment>
<dbReference type="PANTHER" id="PTHR46268">
    <property type="entry name" value="STRESS RESPONSE PROTEIN NHAX"/>
    <property type="match status" value="1"/>
</dbReference>